<dbReference type="OrthoDB" id="410315at2759"/>
<feature type="transmembrane region" description="Helical" evidence="1">
    <location>
        <begin position="27"/>
        <end position="46"/>
    </location>
</feature>
<comment type="caution">
    <text evidence="2">The sequence shown here is derived from an EMBL/GenBank/DDBJ whole genome shotgun (WGS) entry which is preliminary data.</text>
</comment>
<evidence type="ECO:0000313" key="2">
    <source>
        <dbReference type="EMBL" id="KAB7507844.1"/>
    </source>
</evidence>
<proteinExistence type="predicted"/>
<accession>A0A5N5TNT8</accession>
<evidence type="ECO:0000313" key="3">
    <source>
        <dbReference type="Proteomes" id="UP000326759"/>
    </source>
</evidence>
<organism evidence="2 3">
    <name type="scientific">Armadillidium nasatum</name>
    <dbReference type="NCBI Taxonomy" id="96803"/>
    <lineage>
        <taxon>Eukaryota</taxon>
        <taxon>Metazoa</taxon>
        <taxon>Ecdysozoa</taxon>
        <taxon>Arthropoda</taxon>
        <taxon>Crustacea</taxon>
        <taxon>Multicrustacea</taxon>
        <taxon>Malacostraca</taxon>
        <taxon>Eumalacostraca</taxon>
        <taxon>Peracarida</taxon>
        <taxon>Isopoda</taxon>
        <taxon>Oniscidea</taxon>
        <taxon>Crinocheta</taxon>
        <taxon>Armadillidiidae</taxon>
        <taxon>Armadillidium</taxon>
    </lineage>
</organism>
<dbReference type="InterPro" id="IPR038050">
    <property type="entry name" value="Neuro_actylchol_rec"/>
</dbReference>
<feature type="non-terminal residue" evidence="2">
    <location>
        <position position="163"/>
    </location>
</feature>
<keyword evidence="1" id="KW-0812">Transmembrane</keyword>
<dbReference type="Proteomes" id="UP000326759">
    <property type="component" value="Unassembled WGS sequence"/>
</dbReference>
<dbReference type="GO" id="GO:0016020">
    <property type="term" value="C:membrane"/>
    <property type="evidence" value="ECO:0007669"/>
    <property type="project" value="InterPro"/>
</dbReference>
<protein>
    <submittedName>
        <fullName evidence="2">Uncharacterized protein</fullName>
    </submittedName>
</protein>
<keyword evidence="1" id="KW-1133">Transmembrane helix</keyword>
<evidence type="ECO:0000256" key="1">
    <source>
        <dbReference type="SAM" id="Phobius"/>
    </source>
</evidence>
<dbReference type="EMBL" id="SEYY01000186">
    <property type="protein sequence ID" value="KAB7507844.1"/>
    <property type="molecule type" value="Genomic_DNA"/>
</dbReference>
<sequence length="163" mass="17892">MRVHINKIIPVLLMIQFILPADHSKRLIIGLVCSILVILELLFLKYSIPKIGSATPLVVTYYSQCLVLVVLTIFLSAILGRLSHPTHPLLDFPPPEFVKLILTGPLSVVLCVSAHANKVGLSGKSAEDGEVLTDAKDSNFSHEWLLVAKVVDRLSFILITGIF</sequence>
<keyword evidence="1" id="KW-0472">Membrane</keyword>
<dbReference type="InterPro" id="IPR036719">
    <property type="entry name" value="Neuro-gated_channel_TM_sf"/>
</dbReference>
<gene>
    <name evidence="2" type="ORF">Anas_05513</name>
</gene>
<name>A0A5N5TNT8_9CRUS</name>
<keyword evidence="3" id="KW-1185">Reference proteome</keyword>
<dbReference type="SUPFAM" id="SSF90112">
    <property type="entry name" value="Neurotransmitter-gated ion-channel transmembrane pore"/>
    <property type="match status" value="1"/>
</dbReference>
<dbReference type="Gene3D" id="1.20.58.390">
    <property type="entry name" value="Neurotransmitter-gated ion-channel transmembrane domain"/>
    <property type="match status" value="1"/>
</dbReference>
<feature type="transmembrane region" description="Helical" evidence="1">
    <location>
        <begin position="58"/>
        <end position="77"/>
    </location>
</feature>
<dbReference type="GO" id="GO:0006811">
    <property type="term" value="P:monoatomic ion transport"/>
    <property type="evidence" value="ECO:0007669"/>
    <property type="project" value="InterPro"/>
</dbReference>
<reference evidence="2 3" key="1">
    <citation type="journal article" date="2019" name="PLoS Biol.">
        <title>Sex chromosomes control vertical transmission of feminizing Wolbachia symbionts in an isopod.</title>
        <authorList>
            <person name="Becking T."/>
            <person name="Chebbi M.A."/>
            <person name="Giraud I."/>
            <person name="Moumen B."/>
            <person name="Laverre T."/>
            <person name="Caubet Y."/>
            <person name="Peccoud J."/>
            <person name="Gilbert C."/>
            <person name="Cordaux R."/>
        </authorList>
    </citation>
    <scope>NUCLEOTIDE SEQUENCE [LARGE SCALE GENOMIC DNA]</scope>
    <source>
        <strain evidence="2">ANa2</strain>
        <tissue evidence="2">Whole body excluding digestive tract and cuticle</tissue>
    </source>
</reference>
<dbReference type="AlphaFoldDB" id="A0A5N5TNT8"/>